<evidence type="ECO:0000259" key="5">
    <source>
        <dbReference type="Pfam" id="PF08191"/>
    </source>
</evidence>
<feature type="signal peptide" evidence="4">
    <location>
        <begin position="1"/>
        <end position="24"/>
    </location>
</feature>
<sequence>MKKIITGCLLSVLLLSTVPFQVYAVEKSTDQLVPQILRTQKASPVTPDSFKLGVDDYVTGLLDKTVRKIILYVNGSQIRTGKIFKDQTFEVKANDVIHSLFDHVEIVALNKSGHEIDRQRVSLESEYINLSAEDFSLYDEEIKGLAGNKMDLVSLIINNEWIRSVEVAHDDSFALPVEEDDIFDEEDIVEIVGSLSGKELARITVPVNPIDLQAELQEFDFGTDQVVRGKITGKAAKNARKAQLYVNRKRYAIVDIQADGSFEIKVSRYITNEKDDVKVAILNQKDIEIGRYQVTFKLDEEGNDTGSGSENGEDGGNETGNEETSSTEKRPLQDWFEDYELSRLVAEQLSCEINYPVSQEDLLRVETIDENAWYGVPSSKGLSYLRNLKTLRMNFLNLESDLNRALIILSDFKELESLFIGESNLNETSLENLGKLTNLKNLSLEECNLTNLQFASNLLSLEKISILDNSISDVSPLASLKKLTYIEARRNNIKDISSLNPSQISSSVFWSFSNQEITLEKQSLSNKGTLTLPIPIKGISGKVIEPDSISDEGVYENQQITWQLPGSLGKTTFTFSENSLAEYGYIYFNGTVSVPYTK</sequence>
<protein>
    <submittedName>
        <fullName evidence="7">Uncharacterized protein</fullName>
    </submittedName>
</protein>
<feature type="chain" id="PRO_5006830714" evidence="4">
    <location>
        <begin position="25"/>
        <end position="598"/>
    </location>
</feature>
<dbReference type="Pfam" id="PF08191">
    <property type="entry name" value="LRR_adjacent"/>
    <property type="match status" value="1"/>
</dbReference>
<proteinExistence type="inferred from homology"/>
<dbReference type="InterPro" id="IPR001611">
    <property type="entry name" value="Leu-rich_rpt"/>
</dbReference>
<dbReference type="STRING" id="118060.ATZ35_00615"/>
<dbReference type="AlphaFoldDB" id="A0A0U2ITP7"/>
<dbReference type="InterPro" id="IPR032675">
    <property type="entry name" value="LRR_dom_sf"/>
</dbReference>
<dbReference type="SUPFAM" id="SSF81296">
    <property type="entry name" value="E set domains"/>
    <property type="match status" value="1"/>
</dbReference>
<evidence type="ECO:0000313" key="7">
    <source>
        <dbReference type="EMBL" id="ALS35710.1"/>
    </source>
</evidence>
<dbReference type="Gene3D" id="3.80.10.10">
    <property type="entry name" value="Ribonuclease Inhibitor"/>
    <property type="match status" value="1"/>
</dbReference>
<accession>A0A0U2ITP7</accession>
<feature type="region of interest" description="Disordered" evidence="3">
    <location>
        <begin position="300"/>
        <end position="330"/>
    </location>
</feature>
<gene>
    <name evidence="7" type="ORF">ATZ35_00615</name>
</gene>
<dbReference type="InterPro" id="IPR046746">
    <property type="entry name" value="Big_15"/>
</dbReference>
<dbReference type="RefSeq" id="WP_208928445.1">
    <property type="nucleotide sequence ID" value="NZ_CP013655.1"/>
</dbReference>
<dbReference type="Pfam" id="PF20622">
    <property type="entry name" value="Big_15"/>
    <property type="match status" value="2"/>
</dbReference>
<feature type="domain" description="Bacterial Ig" evidence="6">
    <location>
        <begin position="45"/>
        <end position="124"/>
    </location>
</feature>
<feature type="domain" description="Bacterial Ig" evidence="6">
    <location>
        <begin position="217"/>
        <end position="296"/>
    </location>
</feature>
<dbReference type="InterPro" id="IPR014755">
    <property type="entry name" value="Cu-Rt/internalin_Ig-like"/>
</dbReference>
<feature type="domain" description="Internalin Ig-like inter-repeat region" evidence="5">
    <location>
        <begin position="541"/>
        <end position="596"/>
    </location>
</feature>
<evidence type="ECO:0000313" key="8">
    <source>
        <dbReference type="Proteomes" id="UP000067523"/>
    </source>
</evidence>
<name>A0A0U2ITP7_9ENTE</name>
<dbReference type="InterPro" id="IPR012569">
    <property type="entry name" value="Inl_IR"/>
</dbReference>
<dbReference type="EMBL" id="CP013655">
    <property type="protein sequence ID" value="ALS35710.1"/>
    <property type="molecule type" value="Genomic_DNA"/>
</dbReference>
<evidence type="ECO:0000256" key="3">
    <source>
        <dbReference type="SAM" id="MobiDB-lite"/>
    </source>
</evidence>
<reference evidence="8" key="1">
    <citation type="submission" date="2015-12" db="EMBL/GenBank/DDBJ databases">
        <authorList>
            <person name="Lauer A."/>
            <person name="Humrighouse B."/>
            <person name="Loparev V."/>
            <person name="Shewmaker P.L."/>
            <person name="Whitney A.M."/>
            <person name="McLaughlin R.W."/>
        </authorList>
    </citation>
    <scope>NUCLEOTIDE SEQUENCE [LARGE SCALE GENOMIC DNA]</scope>
    <source>
        <strain evidence="8">LMG 26678</strain>
    </source>
</reference>
<organism evidence="7 8">
    <name type="scientific">Enterococcus rotai</name>
    <dbReference type="NCBI Taxonomy" id="118060"/>
    <lineage>
        <taxon>Bacteria</taxon>
        <taxon>Bacillati</taxon>
        <taxon>Bacillota</taxon>
        <taxon>Bacilli</taxon>
        <taxon>Lactobacillales</taxon>
        <taxon>Enterococcaceae</taxon>
        <taxon>Enterococcus</taxon>
    </lineage>
</organism>
<dbReference type="KEGG" id="erx:ATZ35_00615"/>
<evidence type="ECO:0000259" key="6">
    <source>
        <dbReference type="Pfam" id="PF20622"/>
    </source>
</evidence>
<evidence type="ECO:0000256" key="2">
    <source>
        <dbReference type="ARBA" id="ARBA00022729"/>
    </source>
</evidence>
<keyword evidence="2 4" id="KW-0732">Signal</keyword>
<dbReference type="InterPro" id="IPR014756">
    <property type="entry name" value="Ig_E-set"/>
</dbReference>
<comment type="similarity">
    <text evidence="1">Belongs to the internalin family.</text>
</comment>
<dbReference type="Proteomes" id="UP000067523">
    <property type="component" value="Chromosome"/>
</dbReference>
<evidence type="ECO:0000256" key="1">
    <source>
        <dbReference type="ARBA" id="ARBA00009432"/>
    </source>
</evidence>
<evidence type="ECO:0000256" key="4">
    <source>
        <dbReference type="SAM" id="SignalP"/>
    </source>
</evidence>
<keyword evidence="8" id="KW-1185">Reference proteome</keyword>
<dbReference type="Gene3D" id="2.60.40.1220">
    <property type="match status" value="1"/>
</dbReference>
<dbReference type="PROSITE" id="PS51450">
    <property type="entry name" value="LRR"/>
    <property type="match status" value="1"/>
</dbReference>
<dbReference type="SUPFAM" id="SSF52058">
    <property type="entry name" value="L domain-like"/>
    <property type="match status" value="1"/>
</dbReference>